<feature type="signal peptide" evidence="17">
    <location>
        <begin position="1"/>
        <end position="22"/>
    </location>
</feature>
<gene>
    <name evidence="19" type="ORF">IWX46DRAFT_223894</name>
</gene>
<evidence type="ECO:0000256" key="4">
    <source>
        <dbReference type="ARBA" id="ARBA00022475"/>
    </source>
</evidence>
<dbReference type="Pfam" id="PF05730">
    <property type="entry name" value="CFEM"/>
    <property type="match status" value="1"/>
</dbReference>
<proteinExistence type="inferred from homology"/>
<feature type="domain" description="CFEM" evidence="18">
    <location>
        <begin position="1"/>
        <end position="111"/>
    </location>
</feature>
<dbReference type="SMART" id="SM00747">
    <property type="entry name" value="CFEM"/>
    <property type="match status" value="1"/>
</dbReference>
<keyword evidence="7" id="KW-0336">GPI-anchor</keyword>
<keyword evidence="11" id="KW-0472">Membrane</keyword>
<keyword evidence="12 15" id="KW-1015">Disulfide bond</keyword>
<evidence type="ECO:0000256" key="16">
    <source>
        <dbReference type="SAM" id="MobiDB-lite"/>
    </source>
</evidence>
<dbReference type="PROSITE" id="PS52012">
    <property type="entry name" value="CFEM"/>
    <property type="match status" value="1"/>
</dbReference>
<keyword evidence="14" id="KW-0449">Lipoprotein</keyword>
<dbReference type="PANTHER" id="PTHR37928:SF2">
    <property type="entry name" value="GPI ANCHORED CFEM DOMAIN PROTEIN (AFU_ORTHOLOGUE AFUA_6G10580)"/>
    <property type="match status" value="1"/>
</dbReference>
<feature type="binding site" description="axial binding residue" evidence="15">
    <location>
        <position position="45"/>
    </location>
    <ligand>
        <name>heme</name>
        <dbReference type="ChEBI" id="CHEBI:30413"/>
    </ligand>
    <ligandPart>
        <name>Fe</name>
        <dbReference type="ChEBI" id="CHEBI:18248"/>
    </ligandPart>
</feature>
<evidence type="ECO:0000256" key="12">
    <source>
        <dbReference type="ARBA" id="ARBA00023157"/>
    </source>
</evidence>
<evidence type="ECO:0000256" key="10">
    <source>
        <dbReference type="ARBA" id="ARBA00023004"/>
    </source>
</evidence>
<evidence type="ECO:0000256" key="5">
    <source>
        <dbReference type="ARBA" id="ARBA00022525"/>
    </source>
</evidence>
<name>A0ABR1MQQ2_9PEZI</name>
<keyword evidence="20" id="KW-1185">Reference proteome</keyword>
<feature type="compositionally biased region" description="Polar residues" evidence="16">
    <location>
        <begin position="174"/>
        <end position="186"/>
    </location>
</feature>
<feature type="compositionally biased region" description="Low complexity" evidence="16">
    <location>
        <begin position="122"/>
        <end position="136"/>
    </location>
</feature>
<keyword evidence="5" id="KW-0964">Secreted</keyword>
<keyword evidence="6 15" id="KW-0349">Heme</keyword>
<evidence type="ECO:0000256" key="7">
    <source>
        <dbReference type="ARBA" id="ARBA00022622"/>
    </source>
</evidence>
<keyword evidence="8 15" id="KW-0479">Metal-binding</keyword>
<feature type="compositionally biased region" description="Low complexity" evidence="16">
    <location>
        <begin position="187"/>
        <end position="228"/>
    </location>
</feature>
<feature type="disulfide bond" evidence="15">
    <location>
        <begin position="41"/>
        <end position="48"/>
    </location>
</feature>
<evidence type="ECO:0000256" key="17">
    <source>
        <dbReference type="SAM" id="SignalP"/>
    </source>
</evidence>
<reference evidence="19 20" key="1">
    <citation type="submission" date="2024-04" db="EMBL/GenBank/DDBJ databases">
        <title>Phyllosticta paracitricarpa is synonymous to the EU quarantine fungus P. citricarpa based on phylogenomic analyses.</title>
        <authorList>
            <consortium name="Lawrence Berkeley National Laboratory"/>
            <person name="Van Ingen-Buijs V.A."/>
            <person name="Van Westerhoven A.C."/>
            <person name="Haridas S."/>
            <person name="Skiadas P."/>
            <person name="Martin F."/>
            <person name="Groenewald J.Z."/>
            <person name="Crous P.W."/>
            <person name="Seidl M.F."/>
        </authorList>
    </citation>
    <scope>NUCLEOTIDE SEQUENCE [LARGE SCALE GENOMIC DNA]</scope>
    <source>
        <strain evidence="19 20">CBS 122670</strain>
    </source>
</reference>
<dbReference type="Proteomes" id="UP001365128">
    <property type="component" value="Unassembled WGS sequence"/>
</dbReference>
<evidence type="ECO:0000256" key="15">
    <source>
        <dbReference type="PROSITE-ProRule" id="PRU01356"/>
    </source>
</evidence>
<feature type="region of interest" description="Disordered" evidence="16">
    <location>
        <begin position="174"/>
        <end position="228"/>
    </location>
</feature>
<protein>
    <recommendedName>
        <fullName evidence="18">CFEM domain-containing protein</fullName>
    </recommendedName>
</protein>
<accession>A0ABR1MQQ2</accession>
<keyword evidence="9 17" id="KW-0732">Signal</keyword>
<sequence length="252" mass="24754">MKLSIATSFALAAPILAAYTSADIPTCANTCFEEGAPKVGCSVTDQACLCENSSDLTDEITSCVTTSCSISDALKTQQVSNGICEDLSSSSSSASVTAAATSTGSVSVFITLPSSSSTATKTDTNSGASASDTSSSAETVAVTLTGTLVSSGTNTATVIPVVFNTTSVPINGTMTSITTPVTPAANSTASSTSTRTTSADSSTSSDSDTSSASATSTGDSASASSTAGASTFNEHGGFMASFVMMVAGVMMF</sequence>
<organism evidence="19 20">
    <name type="scientific">Phyllosticta citricarpa</name>
    <dbReference type="NCBI Taxonomy" id="55181"/>
    <lineage>
        <taxon>Eukaryota</taxon>
        <taxon>Fungi</taxon>
        <taxon>Dikarya</taxon>
        <taxon>Ascomycota</taxon>
        <taxon>Pezizomycotina</taxon>
        <taxon>Dothideomycetes</taxon>
        <taxon>Dothideomycetes incertae sedis</taxon>
        <taxon>Botryosphaeriales</taxon>
        <taxon>Phyllostictaceae</taxon>
        <taxon>Phyllosticta</taxon>
    </lineage>
</organism>
<evidence type="ECO:0000256" key="6">
    <source>
        <dbReference type="ARBA" id="ARBA00022617"/>
    </source>
</evidence>
<evidence type="ECO:0000256" key="2">
    <source>
        <dbReference type="ARBA" id="ARBA00004613"/>
    </source>
</evidence>
<comment type="similarity">
    <text evidence="3">Belongs to the RBT5 family.</text>
</comment>
<comment type="caution">
    <text evidence="15">Lacks conserved residue(s) required for the propagation of feature annotation.</text>
</comment>
<evidence type="ECO:0000256" key="1">
    <source>
        <dbReference type="ARBA" id="ARBA00004609"/>
    </source>
</evidence>
<evidence type="ECO:0000256" key="13">
    <source>
        <dbReference type="ARBA" id="ARBA00023180"/>
    </source>
</evidence>
<dbReference type="PANTHER" id="PTHR37928">
    <property type="entry name" value="CFEM DOMAIN PROTEIN (AFU_ORTHOLOGUE AFUA_6G14090)"/>
    <property type="match status" value="1"/>
</dbReference>
<keyword evidence="10 15" id="KW-0408">Iron</keyword>
<comment type="caution">
    <text evidence="19">The sequence shown here is derived from an EMBL/GenBank/DDBJ whole genome shotgun (WGS) entry which is preliminary data.</text>
</comment>
<feature type="chain" id="PRO_5046502355" description="CFEM domain-containing protein" evidence="17">
    <location>
        <begin position="23"/>
        <end position="252"/>
    </location>
</feature>
<dbReference type="InterPro" id="IPR051735">
    <property type="entry name" value="CFEM_domain"/>
</dbReference>
<evidence type="ECO:0000256" key="14">
    <source>
        <dbReference type="ARBA" id="ARBA00023288"/>
    </source>
</evidence>
<evidence type="ECO:0000256" key="9">
    <source>
        <dbReference type="ARBA" id="ARBA00022729"/>
    </source>
</evidence>
<dbReference type="InterPro" id="IPR008427">
    <property type="entry name" value="Extracellular_membr_CFEM_dom"/>
</dbReference>
<keyword evidence="13" id="KW-0325">Glycoprotein</keyword>
<evidence type="ECO:0000256" key="8">
    <source>
        <dbReference type="ARBA" id="ARBA00022723"/>
    </source>
</evidence>
<evidence type="ECO:0000256" key="11">
    <source>
        <dbReference type="ARBA" id="ARBA00023136"/>
    </source>
</evidence>
<keyword evidence="4" id="KW-1003">Cell membrane</keyword>
<dbReference type="EMBL" id="JBBPDW010000003">
    <property type="protein sequence ID" value="KAK7554658.1"/>
    <property type="molecule type" value="Genomic_DNA"/>
</dbReference>
<evidence type="ECO:0000259" key="18">
    <source>
        <dbReference type="PROSITE" id="PS52012"/>
    </source>
</evidence>
<evidence type="ECO:0000313" key="19">
    <source>
        <dbReference type="EMBL" id="KAK7554658.1"/>
    </source>
</evidence>
<evidence type="ECO:0000313" key="20">
    <source>
        <dbReference type="Proteomes" id="UP001365128"/>
    </source>
</evidence>
<comment type="subcellular location">
    <subcellularLocation>
        <location evidence="1">Cell membrane</location>
        <topology evidence="1">Lipid-anchor</topology>
        <topology evidence="1">GPI-anchor</topology>
    </subcellularLocation>
    <subcellularLocation>
        <location evidence="2">Secreted</location>
    </subcellularLocation>
</comment>
<feature type="region of interest" description="Disordered" evidence="16">
    <location>
        <begin position="115"/>
        <end position="136"/>
    </location>
</feature>
<evidence type="ECO:0000256" key="3">
    <source>
        <dbReference type="ARBA" id="ARBA00010031"/>
    </source>
</evidence>